<dbReference type="Proteomes" id="UP001197378">
    <property type="component" value="Unassembled WGS sequence"/>
</dbReference>
<sequence>MSHRDFLDLRSILPARSGLELGIYHQLLINDFPAGSFRNPGDLCADKGSSSIIFSADEGDDGSLFLFAGCDSEKLLFLAQENILQKIFDQSLICIDSKGFLSSFFSEFSGIQQESRGLLFEQPKLVNWRKKRSRNRVRVDGEVVVLRRSGKPLQARLHDLSTSGAGFLLADNDLTIGEMVLLELRISMYPLFSSTALVVRKEIQLNQHFDFFVAAHFLLTRPQRQQLLNTLQTLAGDPEFFSGTGKTISELASSPPSTVEEPRMSDPTEKSDAAEPSPPAEPSPAAPVPKLQPVTAILSLALPYQPNFPRTGSVEEGVAEEHVPAAPLESNRPDPYVSELVAEKEPEAVEMGCVSDMESAVVSTEVLPSLDPVPPQEVRSPEDKSSEADLLLASTPTALTQETSDWRAPIDTTSPPETPMTEESLPAKSEAEPRSLKIAALRSDQQRWSTRLDLAELRCSQATVLAEMDRHAQAIEQFQEALQILDQLPSSDGNLPRLLDLRARCQLGRAISLHATGDASAPNAAGQAITLLDPVWRDGKSQRPQLGRELAQAYMIRGTAQNGWSTAEAVADYQRAQEILDDLRERLGQQSETPDVSHLRARLALCLGRVYELEGQYEDSLRALDLAQELSRAAVQKLPEAVRWSPEATDANAVLQRAHVLFQLGREAEAETLTEEGLAIWSAIQQRLGEQFTASQWSQLASGHLQAAEQLAELGRLTQARQALDRAQDIFKRLSDEMGSSLQPAMQQRIAALHLQDGETALNLGDAPQAMNRAQLAISMLRSLEDRLGQAFPLEMRNLLGSALLFLGKTHSAVGDHRAALEAMDQAQEVLAA</sequence>
<evidence type="ECO:0000313" key="4">
    <source>
        <dbReference type="EMBL" id="MBU2786712.1"/>
    </source>
</evidence>
<dbReference type="GO" id="GO:0035438">
    <property type="term" value="F:cyclic-di-GMP binding"/>
    <property type="evidence" value="ECO:0007669"/>
    <property type="project" value="InterPro"/>
</dbReference>
<evidence type="ECO:0000313" key="5">
    <source>
        <dbReference type="Proteomes" id="UP001197378"/>
    </source>
</evidence>
<feature type="compositionally biased region" description="Polar residues" evidence="2">
    <location>
        <begin position="394"/>
        <end position="403"/>
    </location>
</feature>
<feature type="region of interest" description="Disordered" evidence="2">
    <location>
        <begin position="245"/>
        <end position="289"/>
    </location>
</feature>
<feature type="coiled-coil region" evidence="1">
    <location>
        <begin position="566"/>
        <end position="593"/>
    </location>
</feature>
<dbReference type="Pfam" id="PF07238">
    <property type="entry name" value="PilZ"/>
    <property type="match status" value="1"/>
</dbReference>
<keyword evidence="5" id="KW-1185">Reference proteome</keyword>
<organism evidence="4 5">
    <name type="scientific">Igneacidithiobacillus copahuensis</name>
    <dbReference type="NCBI Taxonomy" id="2724909"/>
    <lineage>
        <taxon>Bacteria</taxon>
        <taxon>Pseudomonadati</taxon>
        <taxon>Pseudomonadota</taxon>
        <taxon>Acidithiobacillia</taxon>
        <taxon>Acidithiobacillales</taxon>
        <taxon>Acidithiobacillaceae</taxon>
        <taxon>Igneacidithiobacillus</taxon>
    </lineage>
</organism>
<protein>
    <recommendedName>
        <fullName evidence="3">PilZ domain-containing protein</fullName>
    </recommendedName>
</protein>
<dbReference type="InterPro" id="IPR009875">
    <property type="entry name" value="PilZ_domain"/>
</dbReference>
<gene>
    <name evidence="4" type="ORF">HFQ13_00515</name>
</gene>
<dbReference type="SMART" id="SM00028">
    <property type="entry name" value="TPR"/>
    <property type="match status" value="7"/>
</dbReference>
<evidence type="ECO:0000259" key="3">
    <source>
        <dbReference type="Pfam" id="PF07238"/>
    </source>
</evidence>
<dbReference type="AlphaFoldDB" id="A0AAE3CIH7"/>
<feature type="compositionally biased region" description="Low complexity" evidence="2">
    <location>
        <begin position="412"/>
        <end position="426"/>
    </location>
</feature>
<feature type="region of interest" description="Disordered" evidence="2">
    <location>
        <begin position="368"/>
        <end position="433"/>
    </location>
</feature>
<keyword evidence="1" id="KW-0175">Coiled coil</keyword>
<dbReference type="Gene3D" id="2.40.10.220">
    <property type="entry name" value="predicted glycosyltransferase like domains"/>
    <property type="match status" value="1"/>
</dbReference>
<comment type="caution">
    <text evidence="4">The sequence shown here is derived from an EMBL/GenBank/DDBJ whole genome shotgun (WGS) entry which is preliminary data.</text>
</comment>
<evidence type="ECO:0000256" key="1">
    <source>
        <dbReference type="SAM" id="Coils"/>
    </source>
</evidence>
<dbReference type="Gene3D" id="1.25.40.10">
    <property type="entry name" value="Tetratricopeptide repeat domain"/>
    <property type="match status" value="2"/>
</dbReference>
<accession>A0AAE3CIH7</accession>
<name>A0AAE3CIH7_9PROT</name>
<dbReference type="SUPFAM" id="SSF48452">
    <property type="entry name" value="TPR-like"/>
    <property type="match status" value="2"/>
</dbReference>
<reference evidence="4" key="1">
    <citation type="journal article" date="2021" name="ISME J.">
        <title>Genomic evolution of the class Acidithiobacillia: deep-branching Proteobacteria living in extreme acidic conditions.</title>
        <authorList>
            <person name="Moya-Beltran A."/>
            <person name="Beard S."/>
            <person name="Rojas-Villalobos C."/>
            <person name="Issotta F."/>
            <person name="Gallardo Y."/>
            <person name="Ulloa R."/>
            <person name="Giaveno A."/>
            <person name="Degli Esposti M."/>
            <person name="Johnson D.B."/>
            <person name="Quatrini R."/>
        </authorList>
    </citation>
    <scope>NUCLEOTIDE SEQUENCE</scope>
    <source>
        <strain evidence="4">VAN18-1</strain>
    </source>
</reference>
<dbReference type="InterPro" id="IPR019734">
    <property type="entry name" value="TPR_rpt"/>
</dbReference>
<dbReference type="InterPro" id="IPR011990">
    <property type="entry name" value="TPR-like_helical_dom_sf"/>
</dbReference>
<feature type="compositionally biased region" description="Polar residues" evidence="2">
    <location>
        <begin position="245"/>
        <end position="257"/>
    </location>
</feature>
<feature type="compositionally biased region" description="Basic and acidic residues" evidence="2">
    <location>
        <begin position="260"/>
        <end position="273"/>
    </location>
</feature>
<feature type="domain" description="PilZ" evidence="3">
    <location>
        <begin position="131"/>
        <end position="207"/>
    </location>
</feature>
<feature type="compositionally biased region" description="Pro residues" evidence="2">
    <location>
        <begin position="276"/>
        <end position="287"/>
    </location>
</feature>
<dbReference type="EMBL" id="JAAXYO010000012">
    <property type="protein sequence ID" value="MBU2786712.1"/>
    <property type="molecule type" value="Genomic_DNA"/>
</dbReference>
<proteinExistence type="predicted"/>
<evidence type="ECO:0000256" key="2">
    <source>
        <dbReference type="SAM" id="MobiDB-lite"/>
    </source>
</evidence>